<dbReference type="InterPro" id="IPR037588">
    <property type="entry name" value="MLST8"/>
</dbReference>
<proteinExistence type="inferred from homology"/>
<feature type="region of interest" description="Disordered" evidence="3">
    <location>
        <begin position="1007"/>
        <end position="1026"/>
    </location>
</feature>
<evidence type="ECO:0000256" key="2">
    <source>
        <dbReference type="PROSITE-ProRule" id="PRU00221"/>
    </source>
</evidence>
<name>A0A507AWB4_9PEZI</name>
<dbReference type="EMBL" id="SKBQ01000051">
    <property type="protein sequence ID" value="TPX11026.1"/>
    <property type="molecule type" value="Genomic_DNA"/>
</dbReference>
<dbReference type="InterPro" id="IPR036322">
    <property type="entry name" value="WD40_repeat_dom_sf"/>
</dbReference>
<feature type="region of interest" description="Disordered" evidence="3">
    <location>
        <begin position="1"/>
        <end position="57"/>
    </location>
</feature>
<feature type="compositionally biased region" description="Acidic residues" evidence="3">
    <location>
        <begin position="1137"/>
        <end position="1152"/>
    </location>
</feature>
<sequence>MASPLRPPVPVIDLTGDDDTSSSSSVPAPSWPAAHHGGHTAEVAGRPAKRPRLEEHHEVAHDTKALLNRCLHEQIFPQVNTAVSNLPKEQVNTTLLTKDVLSILLQGQFFSEFRQGNGYISPDFQAQLAAQAQAEVNRLRREPKYSIQAPIAYGTPAPAISALPSTQVAPAISANQSAIAQPSRTGAPSELSSLRYQPASRLPNFSAYKYSPPASAQLHAQVEPHGFRPALADPFEYINLESDHAEVDGSVSDANTEQWEPEDDGASDEDIVRAADIDLPSETKSQEEFSSPAALATTPLRPRKIKKFHHTSPQNFRARARDLALQAEEHAQATTQQRPLVCSSRYFSLERRPYRTSPERKQISRGSKKLFKISSTSLREPGVVHVDFSEQEAEHVLGTAKRVLALGQVDAQALSEGLKKLHRENKHKEAEILSSLDRQMLKGRTDEDIRNFLRDVRRKGVARRAQLLTLERDDLDKHAQAVRTSRLSSLLLARETAGHNGFGPMRGFVNFRNEFRKCREDELELRTKWVDCAGDITTIAWTSNQSFICGTTTHSDSRNQQYNKPGNLLLGSTLHSTLQAYPDHRVVRPVIDQGENSTEAMRQSQDPWLYSSVVSSDFDQAHDRVYTSSFDKTVKIWRTETSESASSMKCLGTWKHEGNVNFVVASKHSSGMVATAADVAKEAVRIYTINEVDIENSGYHSFSCSRIVDLEGNPIFTEEKWAYFPATIQWGRAPDVQHLLLVGYSPRSMIAYEDNIPEDRRNSGEVCLWDGRNGDRWRILGGTSQNVFEVAWHPSQSSFIVASSPVGLNVEDHVHTQIRIFRPSDNKEYGEKAFSEVQVLDCPAADINELAIMPNSFTFSYVTAGCTDGKVYVWDTARGQRPIHVLSHGPLIEEFTGDREKEDTGVKFTAWGTSPDRFYTGSSDGIVKVWNVRSLKKPLVRDLLECPAPVSFGAFSPDLSKLVVGDASGRVWFLSIDADEEPLSEAAPQFAKVRLPDGSFKTMLRPNPFKPHPEPPAPTHDAQGRPLEPETGIARARAYLQRGELKVHRDPTVGAVQGGMYAQLGLYRREAHFQGDPEGPLNAGVDKDQLENIKMYASRTRHSALGSIRDIPIAEALHRRNLEIEAGMESLSIDSPPEPESEPTVLEAEDPEWEKRAADYDREPFIYEGSQEEQVLSLEPDTLGCYDDYDFTCLLKEL</sequence>
<dbReference type="GO" id="GO:0031932">
    <property type="term" value="C:TORC2 complex"/>
    <property type="evidence" value="ECO:0007669"/>
    <property type="project" value="InterPro"/>
</dbReference>
<dbReference type="SMART" id="SM00320">
    <property type="entry name" value="WD40"/>
    <property type="match status" value="6"/>
</dbReference>
<evidence type="ECO:0000256" key="3">
    <source>
        <dbReference type="SAM" id="MobiDB-lite"/>
    </source>
</evidence>
<organism evidence="4 5">
    <name type="scientific">Thyridium curvatum</name>
    <dbReference type="NCBI Taxonomy" id="1093900"/>
    <lineage>
        <taxon>Eukaryota</taxon>
        <taxon>Fungi</taxon>
        <taxon>Dikarya</taxon>
        <taxon>Ascomycota</taxon>
        <taxon>Pezizomycotina</taxon>
        <taxon>Sordariomycetes</taxon>
        <taxon>Sordariomycetidae</taxon>
        <taxon>Thyridiales</taxon>
        <taxon>Thyridiaceae</taxon>
        <taxon>Thyridium</taxon>
    </lineage>
</organism>
<dbReference type="GeneID" id="41975510"/>
<dbReference type="InParanoid" id="A0A507AWB4"/>
<feature type="compositionally biased region" description="Pro residues" evidence="3">
    <location>
        <begin position="1"/>
        <end position="10"/>
    </location>
</feature>
<feature type="compositionally biased region" description="Acidic residues" evidence="3">
    <location>
        <begin position="259"/>
        <end position="269"/>
    </location>
</feature>
<dbReference type="RefSeq" id="XP_030992737.1">
    <property type="nucleotide sequence ID" value="XM_031142876.1"/>
</dbReference>
<evidence type="ECO:0000256" key="1">
    <source>
        <dbReference type="ARBA" id="ARBA00009890"/>
    </source>
</evidence>
<keyword evidence="2" id="KW-0853">WD repeat</keyword>
<dbReference type="PANTHER" id="PTHR19842">
    <property type="entry name" value="G BETA-LIKE PROTEIN GBL"/>
    <property type="match status" value="1"/>
</dbReference>
<feature type="repeat" description="WD" evidence="2">
    <location>
        <begin position="899"/>
        <end position="940"/>
    </location>
</feature>
<feature type="region of interest" description="Disordered" evidence="3">
    <location>
        <begin position="1131"/>
        <end position="1153"/>
    </location>
</feature>
<dbReference type="OrthoDB" id="10248252at2759"/>
<accession>A0A507AWB4</accession>
<comment type="similarity">
    <text evidence="1">Belongs to the WD repeat LST8 family.</text>
</comment>
<comment type="caution">
    <text evidence="4">The sequence shown here is derived from an EMBL/GenBank/DDBJ whole genome shotgun (WGS) entry which is preliminary data.</text>
</comment>
<reference evidence="4 5" key="1">
    <citation type="submission" date="2019-06" db="EMBL/GenBank/DDBJ databases">
        <title>Draft genome sequence of the filamentous fungus Phialemoniopsis curvata isolated from diesel fuel.</title>
        <authorList>
            <person name="Varaljay V.A."/>
            <person name="Lyon W.J."/>
            <person name="Crouch A.L."/>
            <person name="Drake C.E."/>
            <person name="Hollomon J.M."/>
            <person name="Nadeau L.J."/>
            <person name="Nunn H.S."/>
            <person name="Stevenson B.S."/>
            <person name="Bojanowski C.L."/>
            <person name="Crookes-Goodson W.J."/>
        </authorList>
    </citation>
    <scope>NUCLEOTIDE SEQUENCE [LARGE SCALE GENOMIC DNA]</scope>
    <source>
        <strain evidence="4 5">D216</strain>
    </source>
</reference>
<gene>
    <name evidence="4" type="ORF">E0L32_008063</name>
</gene>
<feature type="region of interest" description="Disordered" evidence="3">
    <location>
        <begin position="247"/>
        <end position="269"/>
    </location>
</feature>
<dbReference type="InterPro" id="IPR001680">
    <property type="entry name" value="WD40_rpt"/>
</dbReference>
<feature type="compositionally biased region" description="Low complexity" evidence="3">
    <location>
        <begin position="21"/>
        <end position="34"/>
    </location>
</feature>
<dbReference type="GO" id="GO:0031931">
    <property type="term" value="C:TORC1 complex"/>
    <property type="evidence" value="ECO:0007669"/>
    <property type="project" value="InterPro"/>
</dbReference>
<feature type="compositionally biased region" description="Pro residues" evidence="3">
    <location>
        <begin position="1008"/>
        <end position="1018"/>
    </location>
</feature>
<dbReference type="InterPro" id="IPR015943">
    <property type="entry name" value="WD40/YVTN_repeat-like_dom_sf"/>
</dbReference>
<dbReference type="STRING" id="1093900.A0A507AWB4"/>
<dbReference type="SUPFAM" id="SSF50978">
    <property type="entry name" value="WD40 repeat-like"/>
    <property type="match status" value="1"/>
</dbReference>
<dbReference type="Proteomes" id="UP000319257">
    <property type="component" value="Unassembled WGS sequence"/>
</dbReference>
<dbReference type="PROSITE" id="PS50082">
    <property type="entry name" value="WD_REPEATS_2"/>
    <property type="match status" value="2"/>
</dbReference>
<dbReference type="Gene3D" id="2.130.10.10">
    <property type="entry name" value="YVTN repeat-like/Quinoprotein amine dehydrogenase"/>
    <property type="match status" value="1"/>
</dbReference>
<dbReference type="Pfam" id="PF00400">
    <property type="entry name" value="WD40"/>
    <property type="match status" value="3"/>
</dbReference>
<dbReference type="PANTHER" id="PTHR19842:SF2">
    <property type="entry name" value="WD REPEAT PROTEIN (AFU_ORTHOLOGUE AFUA_5G04300)"/>
    <property type="match status" value="1"/>
</dbReference>
<evidence type="ECO:0000313" key="5">
    <source>
        <dbReference type="Proteomes" id="UP000319257"/>
    </source>
</evidence>
<dbReference type="GO" id="GO:0032956">
    <property type="term" value="P:regulation of actin cytoskeleton organization"/>
    <property type="evidence" value="ECO:0007669"/>
    <property type="project" value="TreeGrafter"/>
</dbReference>
<evidence type="ECO:0000313" key="4">
    <source>
        <dbReference type="EMBL" id="TPX11026.1"/>
    </source>
</evidence>
<protein>
    <submittedName>
        <fullName evidence="4">Uncharacterized protein</fullName>
    </submittedName>
</protein>
<keyword evidence="5" id="KW-1185">Reference proteome</keyword>
<dbReference type="GO" id="GO:0031929">
    <property type="term" value="P:TOR signaling"/>
    <property type="evidence" value="ECO:0007669"/>
    <property type="project" value="InterPro"/>
</dbReference>
<feature type="repeat" description="WD" evidence="2">
    <location>
        <begin position="611"/>
        <end position="647"/>
    </location>
</feature>
<dbReference type="AlphaFoldDB" id="A0A507AWB4"/>